<name>A0ABV9XBN7_9ACTN</name>
<proteinExistence type="predicted"/>
<dbReference type="RefSeq" id="WP_345694107.1">
    <property type="nucleotide sequence ID" value="NZ_BAABIT010000001.1"/>
</dbReference>
<feature type="transmembrane region" description="Helical" evidence="2">
    <location>
        <begin position="56"/>
        <end position="79"/>
    </location>
</feature>
<sequence>MAVLTVVSAIGLVVDDRTLLGSPIWFKPFKFAVSFVAYCLALAWMLSLLPRFRRTGWWAGTAVAAACAGEMLLIAGQAIRGVRSHFNYATPFDTAVYNAMAALAATLWAGTLVIAVLLFRARLADRASAWTVRLSALLALVGAGFGVLMAQPAPGQRRGVTDVVGAHSVGVPDGGAGMALTGWSTTGGDLRIPHFVGMHALQVLPLVLLALVALAPRFARLRDARVRLRLMLVASGAYAAVLALVSWQALRGQPLLLPDGPTLGAAAAIAVLTAAGAVAAVRTRAEPPMTEPHPPLSARQLESAP</sequence>
<keyword evidence="4" id="KW-1185">Reference proteome</keyword>
<reference evidence="4" key="1">
    <citation type="journal article" date="2019" name="Int. J. Syst. Evol. Microbiol.">
        <title>The Global Catalogue of Microorganisms (GCM) 10K type strain sequencing project: providing services to taxonomists for standard genome sequencing and annotation.</title>
        <authorList>
            <consortium name="The Broad Institute Genomics Platform"/>
            <consortium name="The Broad Institute Genome Sequencing Center for Infectious Disease"/>
            <person name="Wu L."/>
            <person name="Ma J."/>
        </authorList>
    </citation>
    <scope>NUCLEOTIDE SEQUENCE [LARGE SCALE GENOMIC DNA]</scope>
    <source>
        <strain evidence="4">CGMCC 4.1648</strain>
    </source>
</reference>
<feature type="transmembrane region" description="Helical" evidence="2">
    <location>
        <begin position="131"/>
        <end position="150"/>
    </location>
</feature>
<organism evidence="3 4">
    <name type="scientific">Streptomyces coeruleoprunus</name>
    <dbReference type="NCBI Taxonomy" id="285563"/>
    <lineage>
        <taxon>Bacteria</taxon>
        <taxon>Bacillati</taxon>
        <taxon>Actinomycetota</taxon>
        <taxon>Actinomycetes</taxon>
        <taxon>Kitasatosporales</taxon>
        <taxon>Streptomycetaceae</taxon>
        <taxon>Streptomyces</taxon>
    </lineage>
</organism>
<keyword evidence="2" id="KW-1133">Transmembrane helix</keyword>
<feature type="transmembrane region" description="Helical" evidence="2">
    <location>
        <begin position="99"/>
        <end position="119"/>
    </location>
</feature>
<evidence type="ECO:0000256" key="2">
    <source>
        <dbReference type="SAM" id="Phobius"/>
    </source>
</evidence>
<feature type="transmembrane region" description="Helical" evidence="2">
    <location>
        <begin position="262"/>
        <end position="281"/>
    </location>
</feature>
<evidence type="ECO:0000313" key="3">
    <source>
        <dbReference type="EMBL" id="MFC5022302.1"/>
    </source>
</evidence>
<accession>A0ABV9XBN7</accession>
<dbReference type="EMBL" id="JBHSJD010000006">
    <property type="protein sequence ID" value="MFC5022302.1"/>
    <property type="molecule type" value="Genomic_DNA"/>
</dbReference>
<keyword evidence="2" id="KW-0472">Membrane</keyword>
<protein>
    <submittedName>
        <fullName evidence="3">Uncharacterized protein</fullName>
    </submittedName>
</protein>
<feature type="region of interest" description="Disordered" evidence="1">
    <location>
        <begin position="285"/>
        <end position="305"/>
    </location>
</feature>
<feature type="transmembrane region" description="Helical" evidence="2">
    <location>
        <begin position="199"/>
        <end position="218"/>
    </location>
</feature>
<comment type="caution">
    <text evidence="3">The sequence shown here is derived from an EMBL/GenBank/DDBJ whole genome shotgun (WGS) entry which is preliminary data.</text>
</comment>
<gene>
    <name evidence="3" type="ORF">ACFPM3_09170</name>
</gene>
<dbReference type="Proteomes" id="UP001595829">
    <property type="component" value="Unassembled WGS sequence"/>
</dbReference>
<evidence type="ECO:0000256" key="1">
    <source>
        <dbReference type="SAM" id="MobiDB-lite"/>
    </source>
</evidence>
<keyword evidence="2" id="KW-0812">Transmembrane</keyword>
<evidence type="ECO:0000313" key="4">
    <source>
        <dbReference type="Proteomes" id="UP001595829"/>
    </source>
</evidence>
<feature type="transmembrane region" description="Helical" evidence="2">
    <location>
        <begin position="230"/>
        <end position="250"/>
    </location>
</feature>
<feature type="transmembrane region" description="Helical" evidence="2">
    <location>
        <begin position="31"/>
        <end position="49"/>
    </location>
</feature>